<comment type="similarity">
    <text evidence="2 8">Belongs to the Casparian strip membrane proteins (CASP) family.</text>
</comment>
<dbReference type="GO" id="GO:0005886">
    <property type="term" value="C:plasma membrane"/>
    <property type="evidence" value="ECO:0007669"/>
    <property type="project" value="UniProtKB-SubCell"/>
</dbReference>
<feature type="transmembrane region" description="Helical" evidence="8">
    <location>
        <begin position="166"/>
        <end position="191"/>
    </location>
</feature>
<reference evidence="11" key="2">
    <citation type="submission" date="2022-03" db="EMBL/GenBank/DDBJ databases">
        <title>Draft title - Genomic analysis of global carrot germplasm unveils the trajectory of domestication and the origin of high carotenoid orange carrot.</title>
        <authorList>
            <person name="Iorizzo M."/>
            <person name="Ellison S."/>
            <person name="Senalik D."/>
            <person name="Macko-Podgorni A."/>
            <person name="Grzebelus D."/>
            <person name="Bostan H."/>
            <person name="Rolling W."/>
            <person name="Curaba J."/>
            <person name="Simon P."/>
        </authorList>
    </citation>
    <scope>NUCLEOTIDE SEQUENCE</scope>
    <source>
        <tissue evidence="11">Leaf</tissue>
    </source>
</reference>
<sequence>MSSINPESQSMAQDHKKNGHGSYKQEKYARVIEVVLRFILFLTALAPVILLATSKQTVFFRIPFPPYGMSVSAKFTTMPALVYEISALSVACLYSIITGIISLFSFMKGAKRSAKLTFTIFVMDLLLVGIVAAAAGTGGEAAYIGLRGNKAAKWPKICTVYDTFCLHVGFSCLISSFTAMTLISLIVLYVFTLLP</sequence>
<keyword evidence="4 8" id="KW-1003">Cell membrane</keyword>
<dbReference type="InterPro" id="IPR006702">
    <property type="entry name" value="CASP_dom"/>
</dbReference>
<proteinExistence type="inferred from homology"/>
<dbReference type="PANTHER" id="PTHR36488:SF8">
    <property type="entry name" value="CASP-LIKE PROTEIN 1U1"/>
    <property type="match status" value="1"/>
</dbReference>
<evidence type="ECO:0000256" key="5">
    <source>
        <dbReference type="ARBA" id="ARBA00022692"/>
    </source>
</evidence>
<evidence type="ECO:0000313" key="11">
    <source>
        <dbReference type="EMBL" id="WOH15956.1"/>
    </source>
</evidence>
<dbReference type="InterPro" id="IPR006459">
    <property type="entry name" value="CASP/CASPL"/>
</dbReference>
<gene>
    <name evidence="11" type="ORF">DCAR_0935505</name>
</gene>
<evidence type="ECO:0000256" key="8">
    <source>
        <dbReference type="RuleBase" id="RU361233"/>
    </source>
</evidence>
<evidence type="ECO:0000259" key="10">
    <source>
        <dbReference type="Pfam" id="PF04535"/>
    </source>
</evidence>
<feature type="compositionally biased region" description="Polar residues" evidence="9">
    <location>
        <begin position="1"/>
        <end position="12"/>
    </location>
</feature>
<keyword evidence="12" id="KW-1185">Reference proteome</keyword>
<evidence type="ECO:0000256" key="3">
    <source>
        <dbReference type="ARBA" id="ARBA00011489"/>
    </source>
</evidence>
<dbReference type="NCBIfam" id="TIGR01569">
    <property type="entry name" value="A_tha_TIGR01569"/>
    <property type="match status" value="1"/>
</dbReference>
<dbReference type="AlphaFoldDB" id="A0AAF0XX78"/>
<evidence type="ECO:0000256" key="2">
    <source>
        <dbReference type="ARBA" id="ARBA00007651"/>
    </source>
</evidence>
<name>A0AAF0XX78_DAUCS</name>
<feature type="region of interest" description="Disordered" evidence="9">
    <location>
        <begin position="1"/>
        <end position="21"/>
    </location>
</feature>
<feature type="transmembrane region" description="Helical" evidence="8">
    <location>
        <begin position="85"/>
        <end position="106"/>
    </location>
</feature>
<evidence type="ECO:0000256" key="7">
    <source>
        <dbReference type="ARBA" id="ARBA00023136"/>
    </source>
</evidence>
<comment type="subunit">
    <text evidence="3 8">Homodimer and heterodimers.</text>
</comment>
<dbReference type="Pfam" id="PF04535">
    <property type="entry name" value="CASP_dom"/>
    <property type="match status" value="1"/>
</dbReference>
<evidence type="ECO:0000256" key="9">
    <source>
        <dbReference type="SAM" id="MobiDB-lite"/>
    </source>
</evidence>
<reference evidence="11" key="1">
    <citation type="journal article" date="2016" name="Nat. Genet.">
        <title>A high-quality carrot genome assembly provides new insights into carotenoid accumulation and asterid genome evolution.</title>
        <authorList>
            <person name="Iorizzo M."/>
            <person name="Ellison S."/>
            <person name="Senalik D."/>
            <person name="Zeng P."/>
            <person name="Satapoomin P."/>
            <person name="Huang J."/>
            <person name="Bowman M."/>
            <person name="Iovene M."/>
            <person name="Sanseverino W."/>
            <person name="Cavagnaro P."/>
            <person name="Yildiz M."/>
            <person name="Macko-Podgorni A."/>
            <person name="Moranska E."/>
            <person name="Grzebelus E."/>
            <person name="Grzebelus D."/>
            <person name="Ashrafi H."/>
            <person name="Zheng Z."/>
            <person name="Cheng S."/>
            <person name="Spooner D."/>
            <person name="Van Deynze A."/>
            <person name="Simon P."/>
        </authorList>
    </citation>
    <scope>NUCLEOTIDE SEQUENCE</scope>
    <source>
        <tissue evidence="11">Leaf</tissue>
    </source>
</reference>
<evidence type="ECO:0000313" key="12">
    <source>
        <dbReference type="Proteomes" id="UP000077755"/>
    </source>
</evidence>
<evidence type="ECO:0000256" key="6">
    <source>
        <dbReference type="ARBA" id="ARBA00022989"/>
    </source>
</evidence>
<dbReference type="Proteomes" id="UP000077755">
    <property type="component" value="Chromosome 9"/>
</dbReference>
<organism evidence="11 12">
    <name type="scientific">Daucus carota subsp. sativus</name>
    <name type="common">Carrot</name>
    <dbReference type="NCBI Taxonomy" id="79200"/>
    <lineage>
        <taxon>Eukaryota</taxon>
        <taxon>Viridiplantae</taxon>
        <taxon>Streptophyta</taxon>
        <taxon>Embryophyta</taxon>
        <taxon>Tracheophyta</taxon>
        <taxon>Spermatophyta</taxon>
        <taxon>Magnoliopsida</taxon>
        <taxon>eudicotyledons</taxon>
        <taxon>Gunneridae</taxon>
        <taxon>Pentapetalae</taxon>
        <taxon>asterids</taxon>
        <taxon>campanulids</taxon>
        <taxon>Apiales</taxon>
        <taxon>Apiaceae</taxon>
        <taxon>Apioideae</taxon>
        <taxon>Scandiceae</taxon>
        <taxon>Daucinae</taxon>
        <taxon>Daucus</taxon>
        <taxon>Daucus sect. Daucus</taxon>
    </lineage>
</organism>
<feature type="domain" description="Casparian strip membrane protein" evidence="10">
    <location>
        <begin position="29"/>
        <end position="179"/>
    </location>
</feature>
<keyword evidence="6 8" id="KW-1133">Transmembrane helix</keyword>
<feature type="transmembrane region" description="Helical" evidence="8">
    <location>
        <begin position="118"/>
        <end position="146"/>
    </location>
</feature>
<protein>
    <recommendedName>
        <fullName evidence="8">CASP-like protein</fullName>
    </recommendedName>
</protein>
<evidence type="ECO:0000256" key="4">
    <source>
        <dbReference type="ARBA" id="ARBA00022475"/>
    </source>
</evidence>
<keyword evidence="7 8" id="KW-0472">Membrane</keyword>
<accession>A0AAF0XX78</accession>
<evidence type="ECO:0000256" key="1">
    <source>
        <dbReference type="ARBA" id="ARBA00004651"/>
    </source>
</evidence>
<comment type="subcellular location">
    <subcellularLocation>
        <location evidence="1 8">Cell membrane</location>
        <topology evidence="1 8">Multi-pass membrane protein</topology>
    </subcellularLocation>
</comment>
<feature type="transmembrane region" description="Helical" evidence="8">
    <location>
        <begin position="34"/>
        <end position="53"/>
    </location>
</feature>
<keyword evidence="5 8" id="KW-0812">Transmembrane</keyword>
<dbReference type="PANTHER" id="PTHR36488">
    <property type="entry name" value="CASP-LIKE PROTEIN 1U1"/>
    <property type="match status" value="1"/>
</dbReference>
<dbReference type="EMBL" id="CP093351">
    <property type="protein sequence ID" value="WOH15956.1"/>
    <property type="molecule type" value="Genomic_DNA"/>
</dbReference>
<dbReference type="InterPro" id="IPR044173">
    <property type="entry name" value="CASPL"/>
</dbReference>